<keyword evidence="2" id="KW-1133">Transmembrane helix</keyword>
<accession>A0A1F7HDT4</accession>
<gene>
    <name evidence="3" type="ORF">A3D06_02425</name>
</gene>
<keyword evidence="2" id="KW-0812">Transmembrane</keyword>
<evidence type="ECO:0000313" key="3">
    <source>
        <dbReference type="EMBL" id="OGK28892.1"/>
    </source>
</evidence>
<reference evidence="3 4" key="1">
    <citation type="journal article" date="2016" name="Nat. Commun.">
        <title>Thousands of microbial genomes shed light on interconnected biogeochemical processes in an aquifer system.</title>
        <authorList>
            <person name="Anantharaman K."/>
            <person name="Brown C.T."/>
            <person name="Hug L.A."/>
            <person name="Sharon I."/>
            <person name="Castelle C.J."/>
            <person name="Probst A.J."/>
            <person name="Thomas B.C."/>
            <person name="Singh A."/>
            <person name="Wilkins M.J."/>
            <person name="Karaoz U."/>
            <person name="Brodie E.L."/>
            <person name="Williams K.H."/>
            <person name="Hubbard S.S."/>
            <person name="Banfield J.F."/>
        </authorList>
    </citation>
    <scope>NUCLEOTIDE SEQUENCE [LARGE SCALE GENOMIC DNA]</scope>
</reference>
<dbReference type="AlphaFoldDB" id="A0A1F7HDT4"/>
<name>A0A1F7HDT4_9BACT</name>
<organism evidence="3 4">
    <name type="scientific">Candidatus Roizmanbacteria bacterium RIFCSPHIGHO2_02_FULL_40_9</name>
    <dbReference type="NCBI Taxonomy" id="1802042"/>
    <lineage>
        <taxon>Bacteria</taxon>
        <taxon>Candidatus Roizmaniibacteriota</taxon>
    </lineage>
</organism>
<sequence>MNYHQRSHRRVQQKKSIPMIFFKIGAAIVILVFAIGNITVFAKSVQLSDNIVTLETDIQKVKKENVELEKKLYSQNSMENLEIMAKQLGFLKQAGPISLDDQHYALAR</sequence>
<keyword evidence="2" id="KW-0472">Membrane</keyword>
<feature type="coiled-coil region" evidence="1">
    <location>
        <begin position="44"/>
        <end position="71"/>
    </location>
</feature>
<evidence type="ECO:0008006" key="5">
    <source>
        <dbReference type="Google" id="ProtNLM"/>
    </source>
</evidence>
<evidence type="ECO:0000256" key="1">
    <source>
        <dbReference type="SAM" id="Coils"/>
    </source>
</evidence>
<evidence type="ECO:0000256" key="2">
    <source>
        <dbReference type="SAM" id="Phobius"/>
    </source>
</evidence>
<proteinExistence type="predicted"/>
<feature type="transmembrane region" description="Helical" evidence="2">
    <location>
        <begin position="20"/>
        <end position="42"/>
    </location>
</feature>
<protein>
    <recommendedName>
        <fullName evidence="5">Cell division protein FtsL</fullName>
    </recommendedName>
</protein>
<keyword evidence="1" id="KW-0175">Coiled coil</keyword>
<dbReference type="Proteomes" id="UP000177027">
    <property type="component" value="Unassembled WGS sequence"/>
</dbReference>
<evidence type="ECO:0000313" key="4">
    <source>
        <dbReference type="Proteomes" id="UP000177027"/>
    </source>
</evidence>
<dbReference type="EMBL" id="MFZS01000022">
    <property type="protein sequence ID" value="OGK28892.1"/>
    <property type="molecule type" value="Genomic_DNA"/>
</dbReference>
<comment type="caution">
    <text evidence="3">The sequence shown here is derived from an EMBL/GenBank/DDBJ whole genome shotgun (WGS) entry which is preliminary data.</text>
</comment>